<dbReference type="InterPro" id="IPR024791">
    <property type="entry name" value="Cyt_c/ubiquinol_Oxase_su3"/>
</dbReference>
<dbReference type="PANTHER" id="PTHR11403:SF6">
    <property type="entry name" value="NITRIC OXIDE REDUCTASE SUBUNIT E"/>
    <property type="match status" value="1"/>
</dbReference>
<dbReference type="Pfam" id="PF00510">
    <property type="entry name" value="COX3"/>
    <property type="match status" value="1"/>
</dbReference>
<keyword evidence="3 7" id="KW-0812">Transmembrane</keyword>
<evidence type="ECO:0000256" key="2">
    <source>
        <dbReference type="ARBA" id="ARBA00010581"/>
    </source>
</evidence>
<protein>
    <recommendedName>
        <fullName evidence="6">Cytochrome aa3 subunit 3</fullName>
    </recommendedName>
</protein>
<evidence type="ECO:0000256" key="7">
    <source>
        <dbReference type="RuleBase" id="RU003376"/>
    </source>
</evidence>
<dbReference type="OrthoDB" id="9810850at2"/>
<feature type="transmembrane region" description="Helical" evidence="8">
    <location>
        <begin position="127"/>
        <end position="151"/>
    </location>
</feature>
<evidence type="ECO:0000313" key="10">
    <source>
        <dbReference type="EMBL" id="ALG11299.1"/>
    </source>
</evidence>
<dbReference type="GO" id="GO:0019646">
    <property type="term" value="P:aerobic electron transport chain"/>
    <property type="evidence" value="ECO:0007669"/>
    <property type="project" value="InterPro"/>
</dbReference>
<sequence length="189" mass="20828">MSEETLVRRRRGGHVPGEPELWMLILDDLVVFGVFFGVRGRNHAAQPELFAWGRQHLDTTTGLANTLILLTSSFAVARGLEHIRADDGRRAARAYGAAAVLGGAFVVLKAIEYSAHLAGTPLGTEFFVYYFVFTGIHLVHVLVGLGALAVLARRAPRPQPSVALFEGVGVYWHMVDVLWIVLFYLVYLV</sequence>
<evidence type="ECO:0000256" key="5">
    <source>
        <dbReference type="ARBA" id="ARBA00023136"/>
    </source>
</evidence>
<feature type="transmembrane region" description="Helical" evidence="8">
    <location>
        <begin position="163"/>
        <end position="187"/>
    </location>
</feature>
<evidence type="ECO:0000256" key="4">
    <source>
        <dbReference type="ARBA" id="ARBA00022989"/>
    </source>
</evidence>
<dbReference type="GO" id="GO:0005886">
    <property type="term" value="C:plasma membrane"/>
    <property type="evidence" value="ECO:0007669"/>
    <property type="project" value="UniProtKB-SubCell"/>
</dbReference>
<evidence type="ECO:0000313" key="11">
    <source>
        <dbReference type="Proteomes" id="UP000063699"/>
    </source>
</evidence>
<evidence type="ECO:0000256" key="3">
    <source>
        <dbReference type="ARBA" id="ARBA00022692"/>
    </source>
</evidence>
<dbReference type="PANTHER" id="PTHR11403">
    <property type="entry name" value="CYTOCHROME C OXIDASE SUBUNIT III"/>
    <property type="match status" value="1"/>
</dbReference>
<dbReference type="InterPro" id="IPR035973">
    <property type="entry name" value="Cyt_c_oxidase_su3-like_sf"/>
</dbReference>
<dbReference type="Proteomes" id="UP000063699">
    <property type="component" value="Chromosome"/>
</dbReference>
<dbReference type="KEGG" id="kphy:AOZ06_34425"/>
<comment type="similarity">
    <text evidence="2 7">Belongs to the cytochrome c oxidase subunit 3 family.</text>
</comment>
<keyword evidence="5 8" id="KW-0472">Membrane</keyword>
<dbReference type="EMBL" id="CP012752">
    <property type="protein sequence ID" value="ALG11299.1"/>
    <property type="molecule type" value="Genomic_DNA"/>
</dbReference>
<gene>
    <name evidence="10" type="ORF">AOZ06_34425</name>
</gene>
<name>A0A0N9I8S0_9PSEU</name>
<evidence type="ECO:0000256" key="1">
    <source>
        <dbReference type="ARBA" id="ARBA00004141"/>
    </source>
</evidence>
<dbReference type="PROSITE" id="PS50253">
    <property type="entry name" value="COX3"/>
    <property type="match status" value="1"/>
</dbReference>
<organism evidence="10 11">
    <name type="scientific">Kibdelosporangium phytohabitans</name>
    <dbReference type="NCBI Taxonomy" id="860235"/>
    <lineage>
        <taxon>Bacteria</taxon>
        <taxon>Bacillati</taxon>
        <taxon>Actinomycetota</taxon>
        <taxon>Actinomycetes</taxon>
        <taxon>Pseudonocardiales</taxon>
        <taxon>Pseudonocardiaceae</taxon>
        <taxon>Kibdelosporangium</taxon>
    </lineage>
</organism>
<dbReference type="GO" id="GO:0004129">
    <property type="term" value="F:cytochrome-c oxidase activity"/>
    <property type="evidence" value="ECO:0007669"/>
    <property type="project" value="InterPro"/>
</dbReference>
<keyword evidence="11" id="KW-1185">Reference proteome</keyword>
<feature type="transmembrane region" description="Helical" evidence="8">
    <location>
        <begin position="92"/>
        <end position="115"/>
    </location>
</feature>
<accession>A0A0N9I8S0</accession>
<keyword evidence="4 8" id="KW-1133">Transmembrane helix</keyword>
<dbReference type="STRING" id="860235.AOZ06_34425"/>
<feature type="domain" description="Heme-copper oxidase subunit III family profile" evidence="9">
    <location>
        <begin position="21"/>
        <end position="189"/>
    </location>
</feature>
<dbReference type="InterPro" id="IPR013833">
    <property type="entry name" value="Cyt_c_oxidase_su3_a-hlx"/>
</dbReference>
<dbReference type="Gene3D" id="1.20.120.80">
    <property type="entry name" value="Cytochrome c oxidase, subunit III, four-helix bundle"/>
    <property type="match status" value="1"/>
</dbReference>
<evidence type="ECO:0000256" key="6">
    <source>
        <dbReference type="ARBA" id="ARBA00031400"/>
    </source>
</evidence>
<dbReference type="InterPro" id="IPR000298">
    <property type="entry name" value="Cyt_c_oxidase-like_su3"/>
</dbReference>
<evidence type="ECO:0000256" key="8">
    <source>
        <dbReference type="SAM" id="Phobius"/>
    </source>
</evidence>
<evidence type="ECO:0000259" key="9">
    <source>
        <dbReference type="PROSITE" id="PS50253"/>
    </source>
</evidence>
<comment type="subcellular location">
    <subcellularLocation>
        <location evidence="7">Cell membrane</location>
        <topology evidence="7">Multi-pass membrane protein</topology>
    </subcellularLocation>
    <subcellularLocation>
        <location evidence="1">Membrane</location>
        <topology evidence="1">Multi-pass membrane protein</topology>
    </subcellularLocation>
</comment>
<dbReference type="SUPFAM" id="SSF81452">
    <property type="entry name" value="Cytochrome c oxidase subunit III-like"/>
    <property type="match status" value="1"/>
</dbReference>
<proteinExistence type="inferred from homology"/>
<dbReference type="RefSeq" id="WP_054293200.1">
    <property type="nucleotide sequence ID" value="NZ_CP012752.1"/>
</dbReference>
<dbReference type="AlphaFoldDB" id="A0A0N9I8S0"/>
<reference evidence="10 11" key="1">
    <citation type="submission" date="2015-07" db="EMBL/GenBank/DDBJ databases">
        <title>Genome sequencing of Kibdelosporangium phytohabitans.</title>
        <authorList>
            <person name="Qin S."/>
            <person name="Xing K."/>
        </authorList>
    </citation>
    <scope>NUCLEOTIDE SEQUENCE [LARGE SCALE GENOMIC DNA]</scope>
    <source>
        <strain evidence="10 11">KLBMP1111</strain>
    </source>
</reference>